<accession>A0AAF0QT36</accession>
<dbReference type="InterPro" id="IPR036397">
    <property type="entry name" value="RNaseH_sf"/>
</dbReference>
<proteinExistence type="predicted"/>
<keyword evidence="3" id="KW-1185">Reference proteome</keyword>
<dbReference type="EMBL" id="CP133616">
    <property type="protein sequence ID" value="WMV29832.1"/>
    <property type="molecule type" value="Genomic_DNA"/>
</dbReference>
<dbReference type="Proteomes" id="UP001234989">
    <property type="component" value="Chromosome 5"/>
</dbReference>
<gene>
    <name evidence="2" type="ORF">MTR67_023217</name>
</gene>
<dbReference type="InterPro" id="IPR056924">
    <property type="entry name" value="SH3_Tf2-1"/>
</dbReference>
<evidence type="ECO:0000313" key="2">
    <source>
        <dbReference type="EMBL" id="WMV29832.1"/>
    </source>
</evidence>
<name>A0AAF0QT36_SOLVR</name>
<feature type="domain" description="Tf2-1-like SH3-like" evidence="1">
    <location>
        <begin position="117"/>
        <end position="162"/>
    </location>
</feature>
<reference evidence="2" key="1">
    <citation type="submission" date="2023-08" db="EMBL/GenBank/DDBJ databases">
        <title>A de novo genome assembly of Solanum verrucosum Schlechtendal, a Mexican diploid species geographically isolated from the other diploid A-genome species in potato relatives.</title>
        <authorList>
            <person name="Hosaka K."/>
        </authorList>
    </citation>
    <scope>NUCLEOTIDE SEQUENCE</scope>
    <source>
        <tissue evidence="2">Young leaves</tissue>
    </source>
</reference>
<dbReference type="Pfam" id="PF24626">
    <property type="entry name" value="SH3_Tf2-1"/>
    <property type="match status" value="1"/>
</dbReference>
<dbReference type="InterPro" id="IPR012337">
    <property type="entry name" value="RNaseH-like_sf"/>
</dbReference>
<dbReference type="PANTHER" id="PTHR46148:SF56">
    <property type="entry name" value="RETROTRANSPOSON PROTEIN"/>
    <property type="match status" value="1"/>
</dbReference>
<dbReference type="SUPFAM" id="SSF53098">
    <property type="entry name" value="Ribonuclease H-like"/>
    <property type="match status" value="1"/>
</dbReference>
<dbReference type="GO" id="GO:0003676">
    <property type="term" value="F:nucleic acid binding"/>
    <property type="evidence" value="ECO:0007669"/>
    <property type="project" value="InterPro"/>
</dbReference>
<sequence length="163" mass="18586">MGSSLGSLEGQWATHQADRGPQFTSHFWKSFLKGLGTQVNLSTIFHLQMDGQALYGRRCRSLVGWFELGEVALIGHDSVHNAMEILQLIRDRLKIAQSHQKSYVDVRRRDLEFQVDEMVFLQVSPMKGVMRFGKKGKLILRYVGPYSTLKRVGKLSYKLELSA</sequence>
<evidence type="ECO:0000313" key="3">
    <source>
        <dbReference type="Proteomes" id="UP001234989"/>
    </source>
</evidence>
<protein>
    <recommendedName>
        <fullName evidence="1">Tf2-1-like SH3-like domain-containing protein</fullName>
    </recommendedName>
</protein>
<organism evidence="2 3">
    <name type="scientific">Solanum verrucosum</name>
    <dbReference type="NCBI Taxonomy" id="315347"/>
    <lineage>
        <taxon>Eukaryota</taxon>
        <taxon>Viridiplantae</taxon>
        <taxon>Streptophyta</taxon>
        <taxon>Embryophyta</taxon>
        <taxon>Tracheophyta</taxon>
        <taxon>Spermatophyta</taxon>
        <taxon>Magnoliopsida</taxon>
        <taxon>eudicotyledons</taxon>
        <taxon>Gunneridae</taxon>
        <taxon>Pentapetalae</taxon>
        <taxon>asterids</taxon>
        <taxon>lamiids</taxon>
        <taxon>Solanales</taxon>
        <taxon>Solanaceae</taxon>
        <taxon>Solanoideae</taxon>
        <taxon>Solaneae</taxon>
        <taxon>Solanum</taxon>
    </lineage>
</organism>
<dbReference type="PANTHER" id="PTHR46148">
    <property type="entry name" value="CHROMO DOMAIN-CONTAINING PROTEIN"/>
    <property type="match status" value="1"/>
</dbReference>
<dbReference type="Gene3D" id="3.30.420.10">
    <property type="entry name" value="Ribonuclease H-like superfamily/Ribonuclease H"/>
    <property type="match status" value="1"/>
</dbReference>
<dbReference type="AlphaFoldDB" id="A0AAF0QT36"/>
<evidence type="ECO:0000259" key="1">
    <source>
        <dbReference type="Pfam" id="PF24626"/>
    </source>
</evidence>